<dbReference type="Pfam" id="PF08818">
    <property type="entry name" value="DUF1801"/>
    <property type="match status" value="1"/>
</dbReference>
<organism evidence="2 3">
    <name type="scientific">Pseudoxanthomonas mexicana</name>
    <dbReference type="NCBI Taxonomy" id="128785"/>
    <lineage>
        <taxon>Bacteria</taxon>
        <taxon>Pseudomonadati</taxon>
        <taxon>Pseudomonadota</taxon>
        <taxon>Gammaproteobacteria</taxon>
        <taxon>Lysobacterales</taxon>
        <taxon>Lysobacteraceae</taxon>
        <taxon>Pseudoxanthomonas</taxon>
    </lineage>
</organism>
<proteinExistence type="predicted"/>
<reference evidence="2 3" key="1">
    <citation type="submission" date="2020-08" db="EMBL/GenBank/DDBJ databases">
        <title>Streptomycin Non-resistant strain, P. mexicana.</title>
        <authorList>
            <person name="Ganesh-Kumar S."/>
            <person name="Zhe T."/>
            <person name="Yu Z."/>
            <person name="Min Y."/>
        </authorList>
    </citation>
    <scope>NUCLEOTIDE SEQUENCE [LARGE SCALE GENOMIC DNA]</scope>
    <source>
        <strain evidence="2 3">GTZY2</strain>
    </source>
</reference>
<dbReference type="InterPro" id="IPR014922">
    <property type="entry name" value="YdhG-like"/>
</dbReference>
<evidence type="ECO:0000259" key="1">
    <source>
        <dbReference type="Pfam" id="PF08818"/>
    </source>
</evidence>
<dbReference type="AlphaFoldDB" id="A0A7G9TDQ8"/>
<accession>A0A7G9TDQ8</accession>
<protein>
    <submittedName>
        <fullName evidence="2">DUF1801 domain-containing protein</fullName>
    </submittedName>
</protein>
<sequence>MASSKAKTVDDYLTELPEQRRAVVSAVRDLVNRHLPPGYVEAMSWGMISWEVPLSRYPDTYNRQPLAYVALAAQKQYYALYLTACYANSTQDVALRNAYADAGKALDMGKSCLRFKALDDLLPEVVGGVIASTPVDAHIAQYEASRARK</sequence>
<feature type="domain" description="YdhG-like" evidence="1">
    <location>
        <begin position="20"/>
        <end position="131"/>
    </location>
</feature>
<gene>
    <name evidence="2" type="ORF">IAE60_01975</name>
</gene>
<name>A0A7G9TDQ8_PSEMX</name>
<dbReference type="Gene3D" id="3.90.1150.200">
    <property type="match status" value="1"/>
</dbReference>
<dbReference type="Proteomes" id="UP000515838">
    <property type="component" value="Chromosome"/>
</dbReference>
<evidence type="ECO:0000313" key="3">
    <source>
        <dbReference type="Proteomes" id="UP000515838"/>
    </source>
</evidence>
<dbReference type="SUPFAM" id="SSF159888">
    <property type="entry name" value="YdhG-like"/>
    <property type="match status" value="1"/>
</dbReference>
<evidence type="ECO:0000313" key="2">
    <source>
        <dbReference type="EMBL" id="QNN78233.1"/>
    </source>
</evidence>
<dbReference type="GeneID" id="81469714"/>
<dbReference type="RefSeq" id="WP_187573662.1">
    <property type="nucleotide sequence ID" value="NZ_CP060731.1"/>
</dbReference>
<dbReference type="EMBL" id="CP060731">
    <property type="protein sequence ID" value="QNN78233.1"/>
    <property type="molecule type" value="Genomic_DNA"/>
</dbReference>